<dbReference type="AlphaFoldDB" id="A0A4R4QBE3"/>
<proteinExistence type="predicted"/>
<evidence type="ECO:0000313" key="3">
    <source>
        <dbReference type="Proteomes" id="UP000295075"/>
    </source>
</evidence>
<keyword evidence="3" id="KW-1185">Reference proteome</keyword>
<organism evidence="2 3">
    <name type="scientific">Kribbella albertanoniae</name>
    <dbReference type="NCBI Taxonomy" id="1266829"/>
    <lineage>
        <taxon>Bacteria</taxon>
        <taxon>Bacillati</taxon>
        <taxon>Actinomycetota</taxon>
        <taxon>Actinomycetes</taxon>
        <taxon>Propionibacteriales</taxon>
        <taxon>Kribbellaceae</taxon>
        <taxon>Kribbella</taxon>
    </lineage>
</organism>
<gene>
    <name evidence="2" type="ORF">E1261_07850</name>
</gene>
<evidence type="ECO:0000256" key="1">
    <source>
        <dbReference type="SAM" id="MobiDB-lite"/>
    </source>
</evidence>
<dbReference type="EMBL" id="SMKA01000020">
    <property type="protein sequence ID" value="TDC32708.1"/>
    <property type="molecule type" value="Genomic_DNA"/>
</dbReference>
<dbReference type="RefSeq" id="WP_132404179.1">
    <property type="nucleotide sequence ID" value="NZ_SMKA01000020.1"/>
</dbReference>
<dbReference type="Proteomes" id="UP000295075">
    <property type="component" value="Unassembled WGS sequence"/>
</dbReference>
<dbReference type="OrthoDB" id="3293457at2"/>
<accession>A0A4R4QBE3</accession>
<reference evidence="2 3" key="1">
    <citation type="submission" date="2019-03" db="EMBL/GenBank/DDBJ databases">
        <title>Draft genome sequences of novel Actinobacteria.</title>
        <authorList>
            <person name="Sahin N."/>
            <person name="Ay H."/>
            <person name="Saygin H."/>
        </authorList>
    </citation>
    <scope>NUCLEOTIDE SEQUENCE [LARGE SCALE GENOMIC DNA]</scope>
    <source>
        <strain evidence="2 3">JCM 30547</strain>
    </source>
</reference>
<feature type="region of interest" description="Disordered" evidence="1">
    <location>
        <begin position="1"/>
        <end position="25"/>
    </location>
</feature>
<comment type="caution">
    <text evidence="2">The sequence shown here is derived from an EMBL/GenBank/DDBJ whole genome shotgun (WGS) entry which is preliminary data.</text>
</comment>
<protein>
    <submittedName>
        <fullName evidence="2">Uncharacterized protein</fullName>
    </submittedName>
</protein>
<sequence>MNPLDEFRNLKTLDPATSAPDPHSPRAQATLERILATDPVAGPRPHRLRRPMVRALVATAAVAIGAATVLLPREGGPFPNGDAYAGWTPQPAGMSAKQQSKAVAECRESLKEMDEQVERTDVAIAERRGNWAMVILTGPDQFEANCLTHVGPGRNRSGFGHVGGPGRPLVGPRDIAVSGMGAAGGAPAGYVTVAEGRIGSDIVGMTYTSPTRGVVKATVANGYFAFWLPGWEFDGNKPVPVRVTYRDGTSAATTISLG</sequence>
<feature type="compositionally biased region" description="Basic and acidic residues" evidence="1">
    <location>
        <begin position="1"/>
        <end position="11"/>
    </location>
</feature>
<name>A0A4R4QBE3_9ACTN</name>
<evidence type="ECO:0000313" key="2">
    <source>
        <dbReference type="EMBL" id="TDC32708.1"/>
    </source>
</evidence>